<dbReference type="AlphaFoldDB" id="A0AAQ3MAA4"/>
<dbReference type="EMBL" id="CP138591">
    <property type="protein sequence ID" value="WPH04135.1"/>
    <property type="molecule type" value="Genomic_DNA"/>
</dbReference>
<protein>
    <submittedName>
        <fullName evidence="1">Uncharacterized protein</fullName>
    </submittedName>
</protein>
<dbReference type="PANTHER" id="PTHR28250:SF1">
    <property type="entry name" value="CYTOCHROME B PRE-MRNA-PROCESSING PROTEIN 6"/>
    <property type="match status" value="1"/>
</dbReference>
<dbReference type="Pfam" id="PF20180">
    <property type="entry name" value="UQCC2_CBP6"/>
    <property type="match status" value="1"/>
</dbReference>
<evidence type="ECO:0000313" key="2">
    <source>
        <dbReference type="Proteomes" id="UP001303373"/>
    </source>
</evidence>
<dbReference type="GO" id="GO:0034551">
    <property type="term" value="P:mitochondrial respiratory chain complex III assembly"/>
    <property type="evidence" value="ECO:0007669"/>
    <property type="project" value="TreeGrafter"/>
</dbReference>
<dbReference type="Proteomes" id="UP001303373">
    <property type="component" value="Chromosome 12"/>
</dbReference>
<dbReference type="InterPro" id="IPR037653">
    <property type="entry name" value="Cbp6"/>
</dbReference>
<proteinExistence type="predicted"/>
<name>A0AAQ3MAA4_9PEZI</name>
<accession>A0AAQ3MAA4</accession>
<organism evidence="1 2">
    <name type="scientific">Acrodontium crateriforme</name>
    <dbReference type="NCBI Taxonomy" id="150365"/>
    <lineage>
        <taxon>Eukaryota</taxon>
        <taxon>Fungi</taxon>
        <taxon>Dikarya</taxon>
        <taxon>Ascomycota</taxon>
        <taxon>Pezizomycotina</taxon>
        <taxon>Dothideomycetes</taxon>
        <taxon>Dothideomycetidae</taxon>
        <taxon>Mycosphaerellales</taxon>
        <taxon>Teratosphaeriaceae</taxon>
        <taxon>Acrodontium</taxon>
    </lineage>
</organism>
<evidence type="ECO:0000313" key="1">
    <source>
        <dbReference type="EMBL" id="WPH04135.1"/>
    </source>
</evidence>
<dbReference type="PANTHER" id="PTHR28250">
    <property type="entry name" value="CYTOCHROME B PRE-MRNA-PROCESSING PROTEIN 6"/>
    <property type="match status" value="1"/>
</dbReference>
<gene>
    <name evidence="1" type="ORF">R9X50_00702100</name>
</gene>
<keyword evidence="2" id="KW-1185">Reference proteome</keyword>
<reference evidence="1 2" key="1">
    <citation type="submission" date="2023-11" db="EMBL/GenBank/DDBJ databases">
        <title>An acidophilic fungus is an integral part of prey digestion in a carnivorous sundew plant.</title>
        <authorList>
            <person name="Tsai I.J."/>
        </authorList>
    </citation>
    <scope>NUCLEOTIDE SEQUENCE [LARGE SCALE GENOMIC DNA]</scope>
    <source>
        <strain evidence="1">169a</strain>
    </source>
</reference>
<dbReference type="GO" id="GO:0043022">
    <property type="term" value="F:ribosome binding"/>
    <property type="evidence" value="ECO:0007669"/>
    <property type="project" value="InterPro"/>
</dbReference>
<dbReference type="GO" id="GO:0061671">
    <property type="term" value="C:Cbp3p-Cbp6 complex"/>
    <property type="evidence" value="ECO:0007669"/>
    <property type="project" value="InterPro"/>
</dbReference>
<sequence length="127" mass="14447">MSSPTIASHYARLLTRWPKDRLRPAERTLQSVFRTRMLATPSSIVTAADSTSTASKVKTSNEAPSINAAYLLLDDTFARQFPLSEATMKPASNPTHYTNLQRELEEMPDRSFLSNVWNRVSHMFRMQ</sequence>